<dbReference type="PROSITE" id="PS51779">
    <property type="entry name" value="POTRA"/>
    <property type="match status" value="4"/>
</dbReference>
<feature type="signal peptide" evidence="8">
    <location>
        <begin position="1"/>
        <end position="21"/>
    </location>
</feature>
<keyword evidence="2 8" id="KW-1134">Transmembrane beta strand</keyword>
<dbReference type="Gene3D" id="3.10.20.310">
    <property type="entry name" value="membrane protein fhac"/>
    <property type="match status" value="5"/>
</dbReference>
<dbReference type="Pfam" id="PF01103">
    <property type="entry name" value="Omp85"/>
    <property type="match status" value="1"/>
</dbReference>
<evidence type="ECO:0000256" key="4">
    <source>
        <dbReference type="ARBA" id="ARBA00022729"/>
    </source>
</evidence>
<comment type="subunit">
    <text evidence="8">Part of the Bam complex.</text>
</comment>
<dbReference type="PIRSF" id="PIRSF006076">
    <property type="entry name" value="OM_assembly_OMP85"/>
    <property type="match status" value="1"/>
</dbReference>
<protein>
    <recommendedName>
        <fullName evidence="8 9">Outer membrane protein assembly factor BamA</fullName>
    </recommendedName>
</protein>
<name>A0A1C2FXR4_9GAMM</name>
<dbReference type="Pfam" id="PF07244">
    <property type="entry name" value="POTRA"/>
    <property type="match status" value="5"/>
</dbReference>
<evidence type="ECO:0000256" key="9">
    <source>
        <dbReference type="NCBIfam" id="TIGR03303"/>
    </source>
</evidence>
<dbReference type="GO" id="GO:1990063">
    <property type="term" value="C:Bam protein complex"/>
    <property type="evidence" value="ECO:0007669"/>
    <property type="project" value="TreeGrafter"/>
</dbReference>
<keyword evidence="5 8" id="KW-0677">Repeat</keyword>
<dbReference type="STRING" id="163359.A9R16_04615"/>
<dbReference type="InterPro" id="IPR023707">
    <property type="entry name" value="OM_assembly_BamA"/>
</dbReference>
<evidence type="ECO:0000256" key="8">
    <source>
        <dbReference type="HAMAP-Rule" id="MF_01430"/>
    </source>
</evidence>
<dbReference type="AlphaFoldDB" id="A0A1C2FXR4"/>
<keyword evidence="7 8" id="KW-0998">Cell outer membrane</keyword>
<comment type="function">
    <text evidence="8">Part of the outer membrane protein assembly complex, which is involved in assembly and insertion of beta-barrel proteins into the outer membrane.</text>
</comment>
<keyword evidence="3 8" id="KW-0812">Transmembrane</keyword>
<keyword evidence="4 8" id="KW-0732">Signal</keyword>
<dbReference type="GO" id="GO:0043165">
    <property type="term" value="P:Gram-negative-bacterium-type cell outer membrane assembly"/>
    <property type="evidence" value="ECO:0007669"/>
    <property type="project" value="UniProtKB-UniRule"/>
</dbReference>
<dbReference type="NCBIfam" id="TIGR03303">
    <property type="entry name" value="OM_YaeT"/>
    <property type="match status" value="1"/>
</dbReference>
<dbReference type="Proteomes" id="UP000253250">
    <property type="component" value="Unassembled WGS sequence"/>
</dbReference>
<dbReference type="InterPro" id="IPR010827">
    <property type="entry name" value="BamA/TamA_POTRA"/>
</dbReference>
<dbReference type="PANTHER" id="PTHR12815:SF23">
    <property type="entry name" value="OUTER MEMBRANE PROTEIN ASSEMBLY FACTOR BAMA"/>
    <property type="match status" value="1"/>
</dbReference>
<dbReference type="InterPro" id="IPR039910">
    <property type="entry name" value="D15-like"/>
</dbReference>
<comment type="caution">
    <text evidence="10">The sequence shown here is derived from an EMBL/GenBank/DDBJ whole genome shotgun (WGS) entry which is preliminary data.</text>
</comment>
<dbReference type="OrthoDB" id="9803054at2"/>
<dbReference type="GO" id="GO:0051205">
    <property type="term" value="P:protein insertion into membrane"/>
    <property type="evidence" value="ECO:0007669"/>
    <property type="project" value="UniProtKB-UniRule"/>
</dbReference>
<evidence type="ECO:0000256" key="3">
    <source>
        <dbReference type="ARBA" id="ARBA00022692"/>
    </source>
</evidence>
<comment type="similarity">
    <text evidence="8">Belongs to the BamA family.</text>
</comment>
<reference evidence="10 11" key="1">
    <citation type="submission" date="2018-02" db="EMBL/GenBank/DDBJ databases">
        <title>Insights into the biology of acidophilic members of the Acidiferrobacteraceae family derived from comparative genomic analyses.</title>
        <authorList>
            <person name="Issotta F."/>
            <person name="Thyssen C."/>
            <person name="Mena C."/>
            <person name="Moya A."/>
            <person name="Bellenberg S."/>
            <person name="Sproer C."/>
            <person name="Covarrubias P.C."/>
            <person name="Sand W."/>
            <person name="Quatrini R."/>
            <person name="Vera M."/>
        </authorList>
    </citation>
    <scope>NUCLEOTIDE SEQUENCE [LARGE SCALE GENOMIC DNA]</scope>
    <source>
        <strain evidence="11">m-1</strain>
    </source>
</reference>
<evidence type="ECO:0000256" key="6">
    <source>
        <dbReference type="ARBA" id="ARBA00023136"/>
    </source>
</evidence>
<organism evidence="10 11">
    <name type="scientific">Acidiferrobacter thiooxydans</name>
    <dbReference type="NCBI Taxonomy" id="163359"/>
    <lineage>
        <taxon>Bacteria</taxon>
        <taxon>Pseudomonadati</taxon>
        <taxon>Pseudomonadota</taxon>
        <taxon>Gammaproteobacteria</taxon>
        <taxon>Acidiferrobacterales</taxon>
        <taxon>Acidiferrobacteraceae</taxon>
        <taxon>Acidiferrobacter</taxon>
    </lineage>
</organism>
<evidence type="ECO:0000256" key="1">
    <source>
        <dbReference type="ARBA" id="ARBA00004370"/>
    </source>
</evidence>
<dbReference type="PANTHER" id="PTHR12815">
    <property type="entry name" value="SORTING AND ASSEMBLY MACHINERY SAMM50 PROTEIN FAMILY MEMBER"/>
    <property type="match status" value="1"/>
</dbReference>
<evidence type="ECO:0000256" key="7">
    <source>
        <dbReference type="ARBA" id="ARBA00023237"/>
    </source>
</evidence>
<dbReference type="RefSeq" id="WP_065972153.1">
    <property type="nucleotide sequence ID" value="NZ_CP080624.1"/>
</dbReference>
<accession>A0A1C2FXR4</accession>
<comment type="subcellular location">
    <subcellularLocation>
        <location evidence="8">Cell outer membrane</location>
    </subcellularLocation>
    <subcellularLocation>
        <location evidence="1">Membrane</location>
    </subcellularLocation>
</comment>
<dbReference type="HAMAP" id="MF_01430">
    <property type="entry name" value="OM_assembly_BamA"/>
    <property type="match status" value="1"/>
</dbReference>
<evidence type="ECO:0000313" key="11">
    <source>
        <dbReference type="Proteomes" id="UP000253250"/>
    </source>
</evidence>
<dbReference type="InterPro" id="IPR034746">
    <property type="entry name" value="POTRA"/>
</dbReference>
<evidence type="ECO:0000256" key="5">
    <source>
        <dbReference type="ARBA" id="ARBA00022737"/>
    </source>
</evidence>
<sequence length="764" mass="85091" precursor="true">MKKWLTALCLAGALMGGTAQAASFVISHIKVTGLKRISLATVMTYLPLRVGETLTAARAERAIQALFKTGFFRDVKLLEQGHTLIVAVSERPAIARITIKGTHVIKPKKLLKSLAQMGFAKGRVFNRALLHETKQALRRQYFNRGYYAARVVTTVKPLPRDRVAVGITVTEGKIARIKQITIVGNHRYKESRLLGRFKLGPPNLFSFFTGNDRYSRQKLEADLENLQNFYLNRGYLRFRLLSTVVAITPDKDWIYVTENVREGHVYRISHYRFAGHEVLPPATLARLMRLKPGQIFSRERITKGTRRIIAKLGNRGYAFANVRVVPAVDRKNHTIALTLFVEPGQRVYVRRIRFFGNTVTQDAVLRRTMRQYEGAWFSAKRIKQSVTLLRRLGFFTDVRVTTPPVPGHPNEVDVDVHVKERPTGSIVAGLGYSDLYGIFINGSVTYQDVLGTGKQVSVTADTSVAYKDINLTYVNPYYTSSGISRGFNIYDSSFNAAAAYTAAYNESTVGAGVFYGIPIGVNREINIGLAAERVGITVNSTSAYVAQQFVARHGSTNDIIKATFGWSRNTLNNAIFPTSGTYQQLSGEIGLPGGSLEYYRMSYLASVFFPFGRQYSLKLSNEWSYGNGYGNTHSLPFFKNFYAGGANSVRGYQNESLGPRDILPPHDPIGGNKRVLASAEFFFPVPGTSPHNRSMRLSTFIDAGQVYGPGQPIQFSQIRTSFGIAFDWFSPIAPLSISIARPLNARPGDQTRAVQFTLGTLFMY</sequence>
<keyword evidence="11" id="KW-1185">Reference proteome</keyword>
<evidence type="ECO:0000313" key="10">
    <source>
        <dbReference type="EMBL" id="RCN59212.1"/>
    </source>
</evidence>
<dbReference type="Gene3D" id="2.40.160.50">
    <property type="entry name" value="membrane protein fhac: a member of the omp85/tpsb transporter family"/>
    <property type="match status" value="1"/>
</dbReference>
<evidence type="ECO:0000256" key="2">
    <source>
        <dbReference type="ARBA" id="ARBA00022452"/>
    </source>
</evidence>
<gene>
    <name evidence="8 10" type="primary">bamA</name>
    <name evidence="10" type="ORF">C4900_05720</name>
</gene>
<feature type="chain" id="PRO_5041748294" description="Outer membrane protein assembly factor BamA" evidence="8">
    <location>
        <begin position="22"/>
        <end position="764"/>
    </location>
</feature>
<dbReference type="EMBL" id="PSYR01000001">
    <property type="protein sequence ID" value="RCN59212.1"/>
    <property type="molecule type" value="Genomic_DNA"/>
</dbReference>
<dbReference type="InterPro" id="IPR000184">
    <property type="entry name" value="Bac_surfAg_D15"/>
</dbReference>
<keyword evidence="6 8" id="KW-0472">Membrane</keyword>
<proteinExistence type="inferred from homology"/>